<feature type="transmembrane region" description="Helical" evidence="12">
    <location>
        <begin position="12"/>
        <end position="39"/>
    </location>
</feature>
<dbReference type="GO" id="GO:0035869">
    <property type="term" value="C:ciliary transition zone"/>
    <property type="evidence" value="ECO:0007669"/>
    <property type="project" value="TreeGrafter"/>
</dbReference>
<keyword evidence="10" id="KW-0966">Cell projection</keyword>
<dbReference type="PANTHER" id="PTHR14605:SF1">
    <property type="entry name" value="TRANSMEMBRANE PROTEIN 231"/>
    <property type="match status" value="1"/>
</dbReference>
<name>A0A5S6QA15_TRIMR</name>
<evidence type="ECO:0000256" key="9">
    <source>
        <dbReference type="ARBA" id="ARBA00023180"/>
    </source>
</evidence>
<dbReference type="Pfam" id="PF10149">
    <property type="entry name" value="TM231"/>
    <property type="match status" value="1"/>
</dbReference>
<dbReference type="PANTHER" id="PTHR14605">
    <property type="entry name" value="CHST5 PROTEIN"/>
    <property type="match status" value="1"/>
</dbReference>
<evidence type="ECO:0000256" key="6">
    <source>
        <dbReference type="ARBA" id="ARBA00022989"/>
    </source>
</evidence>
<evidence type="ECO:0000256" key="12">
    <source>
        <dbReference type="SAM" id="Phobius"/>
    </source>
</evidence>
<accession>A0A5S6QA15</accession>
<comment type="subcellular location">
    <subcellularLocation>
        <location evidence="1">Cell projection</location>
        <location evidence="1">Cilium membrane</location>
        <topology evidence="1">Multi-pass membrane protein</topology>
    </subcellularLocation>
</comment>
<evidence type="ECO:0000256" key="7">
    <source>
        <dbReference type="ARBA" id="ARBA00023069"/>
    </source>
</evidence>
<evidence type="ECO:0000313" key="14">
    <source>
        <dbReference type="WBParaSite" id="TMUE_1000004151.1"/>
    </source>
</evidence>
<dbReference type="Proteomes" id="UP000046395">
    <property type="component" value="Unassembled WGS sequence"/>
</dbReference>
<keyword evidence="5 12" id="KW-0812">Transmembrane</keyword>
<dbReference type="GO" id="GO:0032880">
    <property type="term" value="P:regulation of protein localization"/>
    <property type="evidence" value="ECO:0007669"/>
    <property type="project" value="TreeGrafter"/>
</dbReference>
<dbReference type="GO" id="GO:0060170">
    <property type="term" value="C:ciliary membrane"/>
    <property type="evidence" value="ECO:0007669"/>
    <property type="project" value="UniProtKB-SubCell"/>
</dbReference>
<dbReference type="WBParaSite" id="TMUE_1000004151.1">
    <property type="protein sequence ID" value="TMUE_1000004151.1"/>
    <property type="gene ID" value="WBGene00291253"/>
</dbReference>
<dbReference type="InterPro" id="IPR013870">
    <property type="entry name" value="Ribosomal_mL54"/>
</dbReference>
<keyword evidence="4" id="KW-1003">Cell membrane</keyword>
<evidence type="ECO:0000256" key="5">
    <source>
        <dbReference type="ARBA" id="ARBA00022692"/>
    </source>
</evidence>
<dbReference type="InterPro" id="IPR019306">
    <property type="entry name" value="TMEM231"/>
</dbReference>
<keyword evidence="8 12" id="KW-0472">Membrane</keyword>
<keyword evidence="9" id="KW-0325">Glycoprotein</keyword>
<evidence type="ECO:0000313" key="13">
    <source>
        <dbReference type="Proteomes" id="UP000046395"/>
    </source>
</evidence>
<evidence type="ECO:0000256" key="4">
    <source>
        <dbReference type="ARBA" id="ARBA00022475"/>
    </source>
</evidence>
<dbReference type="GO" id="GO:0060271">
    <property type="term" value="P:cilium assembly"/>
    <property type="evidence" value="ECO:0007669"/>
    <property type="project" value="TreeGrafter"/>
</dbReference>
<organism evidence="13 14">
    <name type="scientific">Trichuris muris</name>
    <name type="common">Mouse whipworm</name>
    <dbReference type="NCBI Taxonomy" id="70415"/>
    <lineage>
        <taxon>Eukaryota</taxon>
        <taxon>Metazoa</taxon>
        <taxon>Ecdysozoa</taxon>
        <taxon>Nematoda</taxon>
        <taxon>Enoplea</taxon>
        <taxon>Dorylaimia</taxon>
        <taxon>Trichinellida</taxon>
        <taxon>Trichuridae</taxon>
        <taxon>Trichuris</taxon>
    </lineage>
</organism>
<protein>
    <recommendedName>
        <fullName evidence="3">Transmembrane protein 231</fullName>
    </recommendedName>
</protein>
<reference evidence="14" key="1">
    <citation type="submission" date="2019-12" db="UniProtKB">
        <authorList>
            <consortium name="WormBaseParasite"/>
        </authorList>
    </citation>
    <scope>IDENTIFICATION</scope>
</reference>
<evidence type="ECO:0000256" key="2">
    <source>
        <dbReference type="ARBA" id="ARBA00009082"/>
    </source>
</evidence>
<keyword evidence="7" id="KW-0969">Cilium</keyword>
<keyword evidence="13" id="KW-1185">Reference proteome</keyword>
<sequence>MIAVFAKPVQMVYSASVTSLAFAFHLITIVLVIVAPYLVVHFSEDLTQRIVPVKERPLIRFNYDYAIVLYGQSADQYYFWSSSDQWNKQEIDQLRVPVLEIFETDYKDPSLTDQLKFRASFPMEATEKVYAAKIWFFFDFQLKQQCNFASVLYLVFDHGSFVSGCEWFIAGNLKAVQTGPFTCEMSFQGDTWSEQSARLRNETLVRLQKASNMPWDLSDAHMMAGSLNPSEMYWTPGDSGRVGQFDVNVVLNYAEDTFCFLDNLHWFLPAIAGSPLCWAMLARFLRPSAMALRSIVYGKNEQLPVRGDKAAYFDFDTERLQKFCCINYLKDGSDVPLKDYSEYPEWLPTLLDKAPELEDLSPNDYGYWRLLRKKLRKFKRQRDYYRFRSSFVQRYYLEKGRRDIFK</sequence>
<comment type="function">
    <text evidence="11">Transmembrane component of the tectonic-like complex, a complex localized at the transition zone of primary cilia and acting as a barrier that prevents diffusion of transmembrane proteins between the cilia and plasma membranes. Required for ciliogenesis and sonic hedgehog/SHH signaling.</text>
</comment>
<evidence type="ECO:0000256" key="8">
    <source>
        <dbReference type="ARBA" id="ARBA00023136"/>
    </source>
</evidence>
<dbReference type="AlphaFoldDB" id="A0A5S6QA15"/>
<dbReference type="Pfam" id="PF08561">
    <property type="entry name" value="Ribosomal_L37"/>
    <property type="match status" value="1"/>
</dbReference>
<evidence type="ECO:0000256" key="11">
    <source>
        <dbReference type="ARBA" id="ARBA00024803"/>
    </source>
</evidence>
<evidence type="ECO:0000256" key="3">
    <source>
        <dbReference type="ARBA" id="ARBA00015087"/>
    </source>
</evidence>
<keyword evidence="6 12" id="KW-1133">Transmembrane helix</keyword>
<evidence type="ECO:0000256" key="1">
    <source>
        <dbReference type="ARBA" id="ARBA00004272"/>
    </source>
</evidence>
<proteinExistence type="inferred from homology"/>
<evidence type="ECO:0000256" key="10">
    <source>
        <dbReference type="ARBA" id="ARBA00023273"/>
    </source>
</evidence>
<comment type="similarity">
    <text evidence="2">Belongs to the TMEM231 family.</text>
</comment>
<dbReference type="STRING" id="70415.A0A5S6QA15"/>